<evidence type="ECO:0000313" key="2">
    <source>
        <dbReference type="EMBL" id="MBU3865579.1"/>
    </source>
</evidence>
<gene>
    <name evidence="2" type="ORF">KN815_16275</name>
</gene>
<protein>
    <submittedName>
        <fullName evidence="2">Uncharacterized protein</fullName>
    </submittedName>
</protein>
<feature type="region of interest" description="Disordered" evidence="1">
    <location>
        <begin position="24"/>
        <end position="45"/>
    </location>
</feature>
<dbReference type="RefSeq" id="WP_216342645.1">
    <property type="nucleotide sequence ID" value="NZ_JAHLEM010000163.1"/>
</dbReference>
<evidence type="ECO:0000313" key="3">
    <source>
        <dbReference type="Proteomes" id="UP000720508"/>
    </source>
</evidence>
<sequence>MSDLNPVRPAALFAAALQELAQEYPTDPEGTATVPITVTDPTTGEQHQAHVEPGQLDWITSAVMDLMATFRNAHADGSGQCGHCAGSGKASPA</sequence>
<dbReference type="Proteomes" id="UP000720508">
    <property type="component" value="Unassembled WGS sequence"/>
</dbReference>
<evidence type="ECO:0000256" key="1">
    <source>
        <dbReference type="SAM" id="MobiDB-lite"/>
    </source>
</evidence>
<accession>A0ABS6CFF6</accession>
<name>A0ABS6CFF6_9ACTN</name>
<keyword evidence="3" id="KW-1185">Reference proteome</keyword>
<organism evidence="2 3">
    <name type="scientific">Streptomyces niphimycinicus</name>
    <dbReference type="NCBI Taxonomy" id="2842201"/>
    <lineage>
        <taxon>Bacteria</taxon>
        <taxon>Bacillati</taxon>
        <taxon>Actinomycetota</taxon>
        <taxon>Actinomycetes</taxon>
        <taxon>Kitasatosporales</taxon>
        <taxon>Streptomycetaceae</taxon>
        <taxon>Streptomyces</taxon>
    </lineage>
</organism>
<comment type="caution">
    <text evidence="2">The sequence shown here is derived from an EMBL/GenBank/DDBJ whole genome shotgun (WGS) entry which is preliminary data.</text>
</comment>
<proteinExistence type="predicted"/>
<dbReference type="EMBL" id="JAHLEM010000163">
    <property type="protein sequence ID" value="MBU3865579.1"/>
    <property type="molecule type" value="Genomic_DNA"/>
</dbReference>
<reference evidence="2 3" key="1">
    <citation type="submission" date="2021-06" db="EMBL/GenBank/DDBJ databases">
        <authorList>
            <person name="Pan X."/>
        </authorList>
    </citation>
    <scope>NUCLEOTIDE SEQUENCE [LARGE SCALE GENOMIC DNA]</scope>
    <source>
        <strain evidence="2 3">4503</strain>
    </source>
</reference>
<feature type="compositionally biased region" description="Polar residues" evidence="1">
    <location>
        <begin position="34"/>
        <end position="45"/>
    </location>
</feature>